<reference evidence="2" key="2">
    <citation type="journal article" date="2020" name="Nat. Commun.">
        <title>Large-scale genome sequencing of mycorrhizal fungi provides insights into the early evolution of symbiotic traits.</title>
        <authorList>
            <person name="Miyauchi S."/>
            <person name="Kiss E."/>
            <person name="Kuo A."/>
            <person name="Drula E."/>
            <person name="Kohler A."/>
            <person name="Sanchez-Garcia M."/>
            <person name="Morin E."/>
            <person name="Andreopoulos B."/>
            <person name="Barry K.W."/>
            <person name="Bonito G."/>
            <person name="Buee M."/>
            <person name="Carver A."/>
            <person name="Chen C."/>
            <person name="Cichocki N."/>
            <person name="Clum A."/>
            <person name="Culley D."/>
            <person name="Crous P.W."/>
            <person name="Fauchery L."/>
            <person name="Girlanda M."/>
            <person name="Hayes R.D."/>
            <person name="Keri Z."/>
            <person name="LaButti K."/>
            <person name="Lipzen A."/>
            <person name="Lombard V."/>
            <person name="Magnuson J."/>
            <person name="Maillard F."/>
            <person name="Murat C."/>
            <person name="Nolan M."/>
            <person name="Ohm R.A."/>
            <person name="Pangilinan J."/>
            <person name="Pereira M.F."/>
            <person name="Perotto S."/>
            <person name="Peter M."/>
            <person name="Pfister S."/>
            <person name="Riley R."/>
            <person name="Sitrit Y."/>
            <person name="Stielow J.B."/>
            <person name="Szollosi G."/>
            <person name="Zifcakova L."/>
            <person name="Stursova M."/>
            <person name="Spatafora J.W."/>
            <person name="Tedersoo L."/>
            <person name="Vaario L.M."/>
            <person name="Yamada A."/>
            <person name="Yan M."/>
            <person name="Wang P."/>
            <person name="Xu J."/>
            <person name="Bruns T."/>
            <person name="Baldrian P."/>
            <person name="Vilgalys R."/>
            <person name="Dunand C."/>
            <person name="Henrissat B."/>
            <person name="Grigoriev I.V."/>
            <person name="Hibbett D."/>
            <person name="Nagy L.G."/>
            <person name="Martin F.M."/>
        </authorList>
    </citation>
    <scope>NUCLEOTIDE SEQUENCE</scope>
    <source>
        <strain evidence="2">Prilba</strain>
    </source>
</reference>
<keyword evidence="1" id="KW-0472">Membrane</keyword>
<sequence>MSREWSRSRRLVDSTDTIHGKWLLRHHMCISFSLWCGRPLCTAHVCTAVACLNFIFIKKRKKGFPTSTWNPGPREMGLPSSECRPPVDMVISDAAAFEAVWTFFHSNALCTISLLRYSNISIFFCFVSIGSTRTSDLSDLNHVNSAVCAQVRRSESTSDGSFICSCCLPRLVADFCYGGIPQLELAIGGKRHKVVFLGLAMKFVINMLFVTIC</sequence>
<gene>
    <name evidence="2" type="ORF">DFH94DRAFT_83954</name>
</gene>
<evidence type="ECO:0000256" key="1">
    <source>
        <dbReference type="SAM" id="Phobius"/>
    </source>
</evidence>
<keyword evidence="1" id="KW-0812">Transmembrane</keyword>
<feature type="transmembrane region" description="Helical" evidence="1">
    <location>
        <begin position="194"/>
        <end position="212"/>
    </location>
</feature>
<comment type="caution">
    <text evidence="2">The sequence shown here is derived from an EMBL/GenBank/DDBJ whole genome shotgun (WGS) entry which is preliminary data.</text>
</comment>
<evidence type="ECO:0000313" key="3">
    <source>
        <dbReference type="Proteomes" id="UP000759537"/>
    </source>
</evidence>
<protein>
    <submittedName>
        <fullName evidence="2">Uncharacterized protein</fullName>
    </submittedName>
</protein>
<evidence type="ECO:0000313" key="2">
    <source>
        <dbReference type="EMBL" id="KAF8478193.1"/>
    </source>
</evidence>
<keyword evidence="3" id="KW-1185">Reference proteome</keyword>
<proteinExistence type="predicted"/>
<dbReference type="EMBL" id="WHVB01000012">
    <property type="protein sequence ID" value="KAF8478193.1"/>
    <property type="molecule type" value="Genomic_DNA"/>
</dbReference>
<dbReference type="Proteomes" id="UP000759537">
    <property type="component" value="Unassembled WGS sequence"/>
</dbReference>
<accession>A0A9P5MTH3</accession>
<reference evidence="2" key="1">
    <citation type="submission" date="2019-10" db="EMBL/GenBank/DDBJ databases">
        <authorList>
            <consortium name="DOE Joint Genome Institute"/>
            <person name="Kuo A."/>
            <person name="Miyauchi S."/>
            <person name="Kiss E."/>
            <person name="Drula E."/>
            <person name="Kohler A."/>
            <person name="Sanchez-Garcia M."/>
            <person name="Andreopoulos B."/>
            <person name="Barry K.W."/>
            <person name="Bonito G."/>
            <person name="Buee M."/>
            <person name="Carver A."/>
            <person name="Chen C."/>
            <person name="Cichocki N."/>
            <person name="Clum A."/>
            <person name="Culley D."/>
            <person name="Crous P.W."/>
            <person name="Fauchery L."/>
            <person name="Girlanda M."/>
            <person name="Hayes R."/>
            <person name="Keri Z."/>
            <person name="LaButti K."/>
            <person name="Lipzen A."/>
            <person name="Lombard V."/>
            <person name="Magnuson J."/>
            <person name="Maillard F."/>
            <person name="Morin E."/>
            <person name="Murat C."/>
            <person name="Nolan M."/>
            <person name="Ohm R."/>
            <person name="Pangilinan J."/>
            <person name="Pereira M."/>
            <person name="Perotto S."/>
            <person name="Peter M."/>
            <person name="Riley R."/>
            <person name="Sitrit Y."/>
            <person name="Stielow B."/>
            <person name="Szollosi G."/>
            <person name="Zifcakova L."/>
            <person name="Stursova M."/>
            <person name="Spatafora J.W."/>
            <person name="Tedersoo L."/>
            <person name="Vaario L.-M."/>
            <person name="Yamada A."/>
            <person name="Yan M."/>
            <person name="Wang P."/>
            <person name="Xu J."/>
            <person name="Bruns T."/>
            <person name="Baldrian P."/>
            <person name="Vilgalys R."/>
            <person name="Henrissat B."/>
            <person name="Grigoriev I.V."/>
            <person name="Hibbett D."/>
            <person name="Nagy L.G."/>
            <person name="Martin F.M."/>
        </authorList>
    </citation>
    <scope>NUCLEOTIDE SEQUENCE</scope>
    <source>
        <strain evidence="2">Prilba</strain>
    </source>
</reference>
<keyword evidence="1" id="KW-1133">Transmembrane helix</keyword>
<organism evidence="2 3">
    <name type="scientific">Russula ochroleuca</name>
    <dbReference type="NCBI Taxonomy" id="152965"/>
    <lineage>
        <taxon>Eukaryota</taxon>
        <taxon>Fungi</taxon>
        <taxon>Dikarya</taxon>
        <taxon>Basidiomycota</taxon>
        <taxon>Agaricomycotina</taxon>
        <taxon>Agaricomycetes</taxon>
        <taxon>Russulales</taxon>
        <taxon>Russulaceae</taxon>
        <taxon>Russula</taxon>
    </lineage>
</organism>
<dbReference type="AlphaFoldDB" id="A0A9P5MTH3"/>
<name>A0A9P5MTH3_9AGAM</name>